<dbReference type="RefSeq" id="WP_347309158.1">
    <property type="nucleotide sequence ID" value="NZ_JBAJEX010000017.1"/>
</dbReference>
<name>A0ABV0EHB0_9BURK</name>
<sequence>MTDRNAVLQQLNAVSETYRDPLAAVDWPRLSAQTWWLPPDCLSLAGIAAFEDLPEPMRRRLSHYEFLHWLQVGLWLERLFLARTARGLNDAVNPLDYAARLHELREEAGHSLLFLKFMEVCGLNLAGGAFRPPRRLTVLGKLAPVNSPLFRLAVVVGEEVPDKFNRRIRAQAHGIDPVVARVINLHMMDEARHVARGRLLAEEALARAGRLRRQMLGNALARLLGTFVWAVFLPAPTLYELAGLGEGRHWQELARRNGTRRALMRACLAPTLHWLARQGVAIPPPV</sequence>
<gene>
    <name evidence="1" type="ORF">V6E02_12605</name>
</gene>
<dbReference type="InterPro" id="IPR025859">
    <property type="entry name" value="AurF/CmlI"/>
</dbReference>
<accession>A0ABV0EHB0</accession>
<proteinExistence type="predicted"/>
<reference evidence="1 2" key="1">
    <citation type="submission" date="2024-02" db="EMBL/GenBank/DDBJ databases">
        <title>New thermophilic sulfur-oxidizing bacteria from a hot springs of the Uzon caldera (Kamchatka, Russia).</title>
        <authorList>
            <person name="Dukat A.M."/>
            <person name="Elcheninov A.G."/>
            <person name="Frolov E.N."/>
        </authorList>
    </citation>
    <scope>NUCLEOTIDE SEQUENCE [LARGE SCALE GENOMIC DNA]</scope>
    <source>
        <strain evidence="1 2">AK1</strain>
    </source>
</reference>
<dbReference type="SUPFAM" id="SSF47240">
    <property type="entry name" value="Ferritin-like"/>
    <property type="match status" value="1"/>
</dbReference>
<dbReference type="Gene3D" id="1.10.620.20">
    <property type="entry name" value="Ribonucleotide Reductase, subunit A"/>
    <property type="match status" value="1"/>
</dbReference>
<dbReference type="Proteomes" id="UP001482231">
    <property type="component" value="Unassembled WGS sequence"/>
</dbReference>
<organism evidence="1 2">
    <name type="scientific">Thiobacter aerophilum</name>
    <dbReference type="NCBI Taxonomy" id="3121275"/>
    <lineage>
        <taxon>Bacteria</taxon>
        <taxon>Pseudomonadati</taxon>
        <taxon>Pseudomonadota</taxon>
        <taxon>Betaproteobacteria</taxon>
        <taxon>Burkholderiales</taxon>
        <taxon>Thiobacteraceae</taxon>
        <taxon>Thiobacter</taxon>
    </lineage>
</organism>
<evidence type="ECO:0000313" key="1">
    <source>
        <dbReference type="EMBL" id="MEO1768046.1"/>
    </source>
</evidence>
<dbReference type="EMBL" id="JBAJEX010000017">
    <property type="protein sequence ID" value="MEO1768046.1"/>
    <property type="molecule type" value="Genomic_DNA"/>
</dbReference>
<comment type="caution">
    <text evidence="1">The sequence shown here is derived from an EMBL/GenBank/DDBJ whole genome shotgun (WGS) entry which is preliminary data.</text>
</comment>
<protein>
    <submittedName>
        <fullName evidence="1">Diiron oxygenase</fullName>
    </submittedName>
</protein>
<dbReference type="InterPro" id="IPR009078">
    <property type="entry name" value="Ferritin-like_SF"/>
</dbReference>
<dbReference type="Pfam" id="PF11583">
    <property type="entry name" value="AurF"/>
    <property type="match status" value="1"/>
</dbReference>
<dbReference type="InterPro" id="IPR012348">
    <property type="entry name" value="RNR-like"/>
</dbReference>
<evidence type="ECO:0000313" key="2">
    <source>
        <dbReference type="Proteomes" id="UP001482231"/>
    </source>
</evidence>
<keyword evidence="2" id="KW-1185">Reference proteome</keyword>